<dbReference type="EMBL" id="SRLO01000610">
    <property type="protein sequence ID" value="TNN50633.1"/>
    <property type="molecule type" value="Genomic_DNA"/>
</dbReference>
<evidence type="ECO:0000313" key="2">
    <source>
        <dbReference type="Proteomes" id="UP000314294"/>
    </source>
</evidence>
<gene>
    <name evidence="1" type="ORF">EYF80_039146</name>
</gene>
<comment type="caution">
    <text evidence="1">The sequence shown here is derived from an EMBL/GenBank/DDBJ whole genome shotgun (WGS) entry which is preliminary data.</text>
</comment>
<name>A0A4Z2GCH8_9TELE</name>
<proteinExistence type="predicted"/>
<evidence type="ECO:0000313" key="1">
    <source>
        <dbReference type="EMBL" id="TNN50633.1"/>
    </source>
</evidence>
<accession>A0A4Z2GCH8</accession>
<protein>
    <submittedName>
        <fullName evidence="1">Uncharacterized protein</fullName>
    </submittedName>
</protein>
<reference evidence="1 2" key="1">
    <citation type="submission" date="2019-03" db="EMBL/GenBank/DDBJ databases">
        <title>First draft genome of Liparis tanakae, snailfish: a comprehensive survey of snailfish specific genes.</title>
        <authorList>
            <person name="Kim W."/>
            <person name="Song I."/>
            <person name="Jeong J.-H."/>
            <person name="Kim D."/>
            <person name="Kim S."/>
            <person name="Ryu S."/>
            <person name="Song J.Y."/>
            <person name="Lee S.K."/>
        </authorList>
    </citation>
    <scope>NUCLEOTIDE SEQUENCE [LARGE SCALE GENOMIC DNA]</scope>
    <source>
        <tissue evidence="1">Muscle</tissue>
    </source>
</reference>
<sequence>MTNPFLCLGCRKVVVPGQPGVKGFADGGASGGGRADLDYSRHYRDQLRNGAWACVSNLGSETSIEDIESTGRGEESLSLE</sequence>
<dbReference type="Proteomes" id="UP000314294">
    <property type="component" value="Unassembled WGS sequence"/>
</dbReference>
<keyword evidence="2" id="KW-1185">Reference proteome</keyword>
<dbReference type="AlphaFoldDB" id="A0A4Z2GCH8"/>
<organism evidence="1 2">
    <name type="scientific">Liparis tanakae</name>
    <name type="common">Tanaka's snailfish</name>
    <dbReference type="NCBI Taxonomy" id="230148"/>
    <lineage>
        <taxon>Eukaryota</taxon>
        <taxon>Metazoa</taxon>
        <taxon>Chordata</taxon>
        <taxon>Craniata</taxon>
        <taxon>Vertebrata</taxon>
        <taxon>Euteleostomi</taxon>
        <taxon>Actinopterygii</taxon>
        <taxon>Neopterygii</taxon>
        <taxon>Teleostei</taxon>
        <taxon>Neoteleostei</taxon>
        <taxon>Acanthomorphata</taxon>
        <taxon>Eupercaria</taxon>
        <taxon>Perciformes</taxon>
        <taxon>Cottioidei</taxon>
        <taxon>Cottales</taxon>
        <taxon>Liparidae</taxon>
        <taxon>Liparis</taxon>
    </lineage>
</organism>